<evidence type="ECO:0000313" key="3">
    <source>
        <dbReference type="EMBL" id="MBK5930150.1"/>
    </source>
</evidence>
<dbReference type="Proteomes" id="UP001296967">
    <property type="component" value="Unassembled WGS sequence"/>
</dbReference>
<dbReference type="EMBL" id="NHSF01000043">
    <property type="protein sequence ID" value="MBK5930150.1"/>
    <property type="molecule type" value="Genomic_DNA"/>
</dbReference>
<dbReference type="InterPro" id="IPR042098">
    <property type="entry name" value="TauD-like_sf"/>
</dbReference>
<evidence type="ECO:0000259" key="2">
    <source>
        <dbReference type="Pfam" id="PF02668"/>
    </source>
</evidence>
<dbReference type="Gene3D" id="3.60.130.10">
    <property type="entry name" value="Clavaminate synthase-like"/>
    <property type="match status" value="1"/>
</dbReference>
<evidence type="ECO:0000313" key="4">
    <source>
        <dbReference type="Proteomes" id="UP001296967"/>
    </source>
</evidence>
<reference evidence="3" key="2">
    <citation type="journal article" date="2020" name="Microorganisms">
        <title>Osmotic Adaptation and Compatible Solute Biosynthesis of Phototrophic Bacteria as Revealed from Genome Analyses.</title>
        <authorList>
            <person name="Imhoff J.F."/>
            <person name="Rahn T."/>
            <person name="Kunzel S."/>
            <person name="Keller A."/>
            <person name="Neulinger S.C."/>
        </authorList>
    </citation>
    <scope>NUCLEOTIDE SEQUENCE</scope>
    <source>
        <strain evidence="3">DSM 4395</strain>
    </source>
</reference>
<dbReference type="Pfam" id="PF02668">
    <property type="entry name" value="TauD"/>
    <property type="match status" value="1"/>
</dbReference>
<protein>
    <submittedName>
        <fullName evidence="3">Taurine catabolism dioxygenase TauD</fullName>
    </submittedName>
</protein>
<sequence length="294" mass="33202">MPDLDSLLTLDHFDDYARWRDQKLAQAPQRLEELIVEVRDPRQLSEAEHEAILDRCRRANMAIYVTPCGDDPDKAIPRRLGEQLGLGQLDQNPGADEDAVTSLSVQSDAFHRGYIPYTDRPIAWHTDGYYNAPRRQISAFILHCVRPAAAGGINGLIDPEMLYIRLRERDPAHIRALTSPTAMTIPPNIVDGAEIRPASIGPVFRPGDHGHLALRYTDRRRNIQWQDDAATQAAVEAIRDLLDDPLTPRFEAGLAPGQGVVCNNVLHNRSRFEDSANQARLLYRARYYRRIAET</sequence>
<keyword evidence="1" id="KW-0560">Oxidoreductase</keyword>
<dbReference type="GO" id="GO:0016706">
    <property type="term" value="F:2-oxoglutarate-dependent dioxygenase activity"/>
    <property type="evidence" value="ECO:0007669"/>
    <property type="project" value="UniProtKB-ARBA"/>
</dbReference>
<dbReference type="SUPFAM" id="SSF51197">
    <property type="entry name" value="Clavaminate synthase-like"/>
    <property type="match status" value="1"/>
</dbReference>
<accession>A0AAJ0XFX1</accession>
<keyword evidence="4" id="KW-1185">Reference proteome</keyword>
<dbReference type="InterPro" id="IPR003819">
    <property type="entry name" value="TauD/TfdA-like"/>
</dbReference>
<proteinExistence type="predicted"/>
<dbReference type="AlphaFoldDB" id="A0AAJ0XFX1"/>
<reference evidence="3" key="1">
    <citation type="submission" date="2017-05" db="EMBL/GenBank/DDBJ databases">
        <authorList>
            <person name="Imhoff J.F."/>
            <person name="Rahn T."/>
            <person name="Kuenzel S."/>
            <person name="Neulinger S.C."/>
        </authorList>
    </citation>
    <scope>NUCLEOTIDE SEQUENCE</scope>
    <source>
        <strain evidence="3">DSM 4395</strain>
    </source>
</reference>
<keyword evidence="3" id="KW-0223">Dioxygenase</keyword>
<comment type="caution">
    <text evidence="3">The sequence shown here is derived from an EMBL/GenBank/DDBJ whole genome shotgun (WGS) entry which is preliminary data.</text>
</comment>
<organism evidence="3 4">
    <name type="scientific">Halochromatium salexigens</name>
    <name type="common">Chromatium salexigens</name>
    <dbReference type="NCBI Taxonomy" id="49447"/>
    <lineage>
        <taxon>Bacteria</taxon>
        <taxon>Pseudomonadati</taxon>
        <taxon>Pseudomonadota</taxon>
        <taxon>Gammaproteobacteria</taxon>
        <taxon>Chromatiales</taxon>
        <taxon>Chromatiaceae</taxon>
        <taxon>Halochromatium</taxon>
    </lineage>
</organism>
<gene>
    <name evidence="3" type="ORF">CCR82_06325</name>
</gene>
<name>A0AAJ0XFX1_HALSE</name>
<evidence type="ECO:0000256" key="1">
    <source>
        <dbReference type="ARBA" id="ARBA00023002"/>
    </source>
</evidence>
<dbReference type="RefSeq" id="WP_201244567.1">
    <property type="nucleotide sequence ID" value="NZ_NHSF01000043.1"/>
</dbReference>
<feature type="domain" description="TauD/TfdA-like" evidence="2">
    <location>
        <begin position="36"/>
        <end position="285"/>
    </location>
</feature>